<dbReference type="Gene3D" id="3.30.565.10">
    <property type="entry name" value="Histidine kinase-like ATPase, C-terminal domain"/>
    <property type="match status" value="1"/>
</dbReference>
<dbReference type="InterPro" id="IPR003661">
    <property type="entry name" value="HisK_dim/P_dom"/>
</dbReference>
<dbReference type="Gene3D" id="3.40.50.2300">
    <property type="match status" value="1"/>
</dbReference>
<dbReference type="CDD" id="cd00082">
    <property type="entry name" value="HisKA"/>
    <property type="match status" value="1"/>
</dbReference>
<dbReference type="SUPFAM" id="SSF55874">
    <property type="entry name" value="ATPase domain of HSP90 chaperone/DNA topoisomerase II/histidine kinase"/>
    <property type="match status" value="1"/>
</dbReference>
<feature type="transmembrane region" description="Helical" evidence="7">
    <location>
        <begin position="28"/>
        <end position="47"/>
    </location>
</feature>
<keyword evidence="7" id="KW-0812">Transmembrane</keyword>
<proteinExistence type="predicted"/>
<dbReference type="Pfam" id="PF02518">
    <property type="entry name" value="HATPase_c"/>
    <property type="match status" value="1"/>
</dbReference>
<dbReference type="Gene3D" id="1.10.287.130">
    <property type="match status" value="1"/>
</dbReference>
<dbReference type="PRINTS" id="PR00344">
    <property type="entry name" value="BCTRLSENSOR"/>
</dbReference>
<dbReference type="SUPFAM" id="SSF47384">
    <property type="entry name" value="Homodimeric domain of signal transducing histidine kinase"/>
    <property type="match status" value="1"/>
</dbReference>
<evidence type="ECO:0000256" key="1">
    <source>
        <dbReference type="ARBA" id="ARBA00000085"/>
    </source>
</evidence>
<reference evidence="10 11" key="1">
    <citation type="submission" date="2017-10" db="EMBL/GenBank/DDBJ databases">
        <title>Frigbacter circumglobatus gen. nov. sp. nov., isolated from sediment cultured in situ.</title>
        <authorList>
            <person name="Zhao Z."/>
        </authorList>
    </citation>
    <scope>NUCLEOTIDE SEQUENCE [LARGE SCALE GENOMIC DNA]</scope>
    <source>
        <strain evidence="10 11">ZYL</strain>
    </source>
</reference>
<gene>
    <name evidence="10" type="ORF">CRD36_05785</name>
</gene>
<dbReference type="SMART" id="SM00448">
    <property type="entry name" value="REC"/>
    <property type="match status" value="1"/>
</dbReference>
<feature type="transmembrane region" description="Helical" evidence="7">
    <location>
        <begin position="114"/>
        <end position="133"/>
    </location>
</feature>
<dbReference type="CDD" id="cd00075">
    <property type="entry name" value="HATPase"/>
    <property type="match status" value="1"/>
</dbReference>
<evidence type="ECO:0000256" key="5">
    <source>
        <dbReference type="ARBA" id="ARBA00022777"/>
    </source>
</evidence>
<feature type="transmembrane region" description="Helical" evidence="7">
    <location>
        <begin position="53"/>
        <end position="72"/>
    </location>
</feature>
<dbReference type="GO" id="GO:0009927">
    <property type="term" value="F:histidine phosphotransfer kinase activity"/>
    <property type="evidence" value="ECO:0007669"/>
    <property type="project" value="TreeGrafter"/>
</dbReference>
<evidence type="ECO:0000256" key="3">
    <source>
        <dbReference type="ARBA" id="ARBA00022553"/>
    </source>
</evidence>
<evidence type="ECO:0000256" key="4">
    <source>
        <dbReference type="ARBA" id="ARBA00022679"/>
    </source>
</evidence>
<dbReference type="SMART" id="SM00387">
    <property type="entry name" value="HATPase_c"/>
    <property type="match status" value="1"/>
</dbReference>
<evidence type="ECO:0000256" key="6">
    <source>
        <dbReference type="PROSITE-ProRule" id="PRU00169"/>
    </source>
</evidence>
<evidence type="ECO:0000256" key="2">
    <source>
        <dbReference type="ARBA" id="ARBA00012438"/>
    </source>
</evidence>
<dbReference type="PROSITE" id="PS50109">
    <property type="entry name" value="HIS_KIN"/>
    <property type="match status" value="1"/>
</dbReference>
<dbReference type="InterPro" id="IPR001789">
    <property type="entry name" value="Sig_transdc_resp-reg_receiver"/>
</dbReference>
<feature type="domain" description="Histidine kinase" evidence="8">
    <location>
        <begin position="225"/>
        <end position="439"/>
    </location>
</feature>
<feature type="transmembrane region" description="Helical" evidence="7">
    <location>
        <begin position="162"/>
        <end position="184"/>
    </location>
</feature>
<evidence type="ECO:0000313" key="11">
    <source>
        <dbReference type="Proteomes" id="UP000229730"/>
    </source>
</evidence>
<feature type="domain" description="Response regulatory" evidence="9">
    <location>
        <begin position="460"/>
        <end position="577"/>
    </location>
</feature>
<dbReference type="InParanoid" id="A0A2G4YV46"/>
<dbReference type="Pfam" id="PF00072">
    <property type="entry name" value="Response_reg"/>
    <property type="match status" value="1"/>
</dbReference>
<feature type="transmembrane region" description="Helical" evidence="7">
    <location>
        <begin position="84"/>
        <end position="108"/>
    </location>
</feature>
<dbReference type="SUPFAM" id="SSF52172">
    <property type="entry name" value="CheY-like"/>
    <property type="match status" value="1"/>
</dbReference>
<feature type="modified residue" description="4-aspartylphosphate" evidence="6">
    <location>
        <position position="511"/>
    </location>
</feature>
<dbReference type="SMART" id="SM00388">
    <property type="entry name" value="HisKA"/>
    <property type="match status" value="1"/>
</dbReference>
<dbReference type="PANTHER" id="PTHR43047:SF9">
    <property type="entry name" value="HISTIDINE KINASE"/>
    <property type="match status" value="1"/>
</dbReference>
<dbReference type="EMBL" id="PDEM01000009">
    <property type="protein sequence ID" value="PHZ86177.1"/>
    <property type="molecule type" value="Genomic_DNA"/>
</dbReference>
<keyword evidence="11" id="KW-1185">Reference proteome</keyword>
<keyword evidence="5" id="KW-0418">Kinase</keyword>
<dbReference type="InterPro" id="IPR004358">
    <property type="entry name" value="Sig_transdc_His_kin-like_C"/>
</dbReference>
<dbReference type="InterPro" id="IPR005467">
    <property type="entry name" value="His_kinase_dom"/>
</dbReference>
<accession>A0A2G4YV46</accession>
<dbReference type="CDD" id="cd00156">
    <property type="entry name" value="REC"/>
    <property type="match status" value="1"/>
</dbReference>
<keyword evidence="7" id="KW-0472">Membrane</keyword>
<dbReference type="FunCoup" id="A0A2G4YV46">
    <property type="interactions" value="144"/>
</dbReference>
<name>A0A2G4YV46_9PROT</name>
<dbReference type="EC" id="2.7.13.3" evidence="2"/>
<keyword evidence="3 6" id="KW-0597">Phosphoprotein</keyword>
<dbReference type="InterPro" id="IPR036097">
    <property type="entry name" value="HisK_dim/P_sf"/>
</dbReference>
<sequence>MGPMTADIPLEKKILSERLALIAQQIKIILVIVLIISTLTAYTLWSTVPHDMLINWLFLVNFPSLLRIILLFSQKHHTYDLDLLAFFNVFLAAWSGTAWGAVGFFFPLYADPTVMQFLTVVLFGITAGSVPGLSSFVPCYFAFSIPVMGGLAFRHFSYGDEIHISASIFCLIFLLINMAFSLVIQNSMIQSIRLRFEKNELIGKLRQEKDKAISARDAKSSFLAAASHDLRQPLHAMGFFIETLKKEITDEDQSLLLQKVERTSDNLRAQLNDLLDISKIDAGILTPHPTPLSVEAIFSALKSEFTPLAQEKNIDLHIVARDLIINSDAHMIERILNNLISNALRYTKPGGRILVGCRRRGKNIRFEVHDTGIGIPGHLIGHIFAEYYQIANPERDRNKGLGLGLSIVKGMCDLLDHPIEVRSEINKGTSFYVSAPRSHKRPSIPDSLSQHFNLKLETGNIILIDDERDALDAMSTLLENWGHTVVPFEAETEALQYLSHHDFCPDMIITDFRLREMRTGAEAISAINKKLKKSVPAVIITGDTAKDRMLQARRSGHVLLHKPILPAKLRTVINNTLIKAY</sequence>
<evidence type="ECO:0000259" key="9">
    <source>
        <dbReference type="PROSITE" id="PS50110"/>
    </source>
</evidence>
<dbReference type="Pfam" id="PF00512">
    <property type="entry name" value="HisKA"/>
    <property type="match status" value="1"/>
</dbReference>
<dbReference type="InterPro" id="IPR011006">
    <property type="entry name" value="CheY-like_superfamily"/>
</dbReference>
<keyword evidence="4" id="KW-0808">Transferase</keyword>
<evidence type="ECO:0000313" key="10">
    <source>
        <dbReference type="EMBL" id="PHZ86177.1"/>
    </source>
</evidence>
<dbReference type="GO" id="GO:0000155">
    <property type="term" value="F:phosphorelay sensor kinase activity"/>
    <property type="evidence" value="ECO:0007669"/>
    <property type="project" value="InterPro"/>
</dbReference>
<dbReference type="PANTHER" id="PTHR43047">
    <property type="entry name" value="TWO-COMPONENT HISTIDINE PROTEIN KINASE"/>
    <property type="match status" value="1"/>
</dbReference>
<dbReference type="Proteomes" id="UP000229730">
    <property type="component" value="Unassembled WGS sequence"/>
</dbReference>
<evidence type="ECO:0000259" key="8">
    <source>
        <dbReference type="PROSITE" id="PS50109"/>
    </source>
</evidence>
<dbReference type="AlphaFoldDB" id="A0A2G4YV46"/>
<comment type="caution">
    <text evidence="10">The sequence shown here is derived from an EMBL/GenBank/DDBJ whole genome shotgun (WGS) entry which is preliminary data.</text>
</comment>
<dbReference type="FunFam" id="3.30.565.10:FF:000049">
    <property type="entry name" value="Two-component sensor histidine kinase"/>
    <property type="match status" value="1"/>
</dbReference>
<dbReference type="GO" id="GO:0005886">
    <property type="term" value="C:plasma membrane"/>
    <property type="evidence" value="ECO:0007669"/>
    <property type="project" value="TreeGrafter"/>
</dbReference>
<organism evidence="10 11">
    <name type="scientific">Paremcibacter congregatus</name>
    <dbReference type="NCBI Taxonomy" id="2043170"/>
    <lineage>
        <taxon>Bacteria</taxon>
        <taxon>Pseudomonadati</taxon>
        <taxon>Pseudomonadota</taxon>
        <taxon>Alphaproteobacteria</taxon>
        <taxon>Emcibacterales</taxon>
        <taxon>Emcibacteraceae</taxon>
        <taxon>Paremcibacter</taxon>
    </lineage>
</organism>
<dbReference type="InterPro" id="IPR003594">
    <property type="entry name" value="HATPase_dom"/>
</dbReference>
<keyword evidence="7" id="KW-1133">Transmembrane helix</keyword>
<evidence type="ECO:0000256" key="7">
    <source>
        <dbReference type="SAM" id="Phobius"/>
    </source>
</evidence>
<comment type="catalytic activity">
    <reaction evidence="1">
        <text>ATP + protein L-histidine = ADP + protein N-phospho-L-histidine.</text>
        <dbReference type="EC" id="2.7.13.3"/>
    </reaction>
</comment>
<dbReference type="InterPro" id="IPR036890">
    <property type="entry name" value="HATPase_C_sf"/>
</dbReference>
<dbReference type="PROSITE" id="PS50110">
    <property type="entry name" value="RESPONSE_REGULATORY"/>
    <property type="match status" value="1"/>
</dbReference>
<protein>
    <recommendedName>
        <fullName evidence="2">histidine kinase</fullName>
        <ecNumber evidence="2">2.7.13.3</ecNumber>
    </recommendedName>
</protein>